<dbReference type="AlphaFoldDB" id="A0A412AXV1"/>
<feature type="region of interest" description="Disordered" evidence="1">
    <location>
        <begin position="1"/>
        <end position="21"/>
    </location>
</feature>
<evidence type="ECO:0000256" key="1">
    <source>
        <dbReference type="SAM" id="MobiDB-lite"/>
    </source>
</evidence>
<name>A0A412AXV1_9FIRM</name>
<evidence type="ECO:0000313" key="2">
    <source>
        <dbReference type="EMBL" id="RGQ41528.1"/>
    </source>
</evidence>
<dbReference type="EMBL" id="QRTC01000017">
    <property type="protein sequence ID" value="RGQ41528.1"/>
    <property type="molecule type" value="Genomic_DNA"/>
</dbReference>
<feature type="compositionally biased region" description="Basic residues" evidence="1">
    <location>
        <begin position="1"/>
        <end position="12"/>
    </location>
</feature>
<proteinExistence type="predicted"/>
<reference evidence="2 3" key="1">
    <citation type="submission" date="2018-08" db="EMBL/GenBank/DDBJ databases">
        <title>A genome reference for cultivated species of the human gut microbiota.</title>
        <authorList>
            <person name="Zou Y."/>
            <person name="Xue W."/>
            <person name="Luo G."/>
        </authorList>
    </citation>
    <scope>NUCLEOTIDE SEQUENCE [LARGE SCALE GENOMIC DNA]</scope>
    <source>
        <strain evidence="2 3">AF28-26</strain>
    </source>
</reference>
<evidence type="ECO:0000313" key="3">
    <source>
        <dbReference type="Proteomes" id="UP000284751"/>
    </source>
</evidence>
<sequence length="107" mass="11896">MNFLLHQRKKRDHAPAGKDTVRHFTGAGASAFCMGCPPRRANGASRVARRSAERAFPPRPRLKAKTFLPRPGSRAFQREPKRERERKRTAGPGAVPGPAVAFRRAIL</sequence>
<gene>
    <name evidence="2" type="ORF">DWY99_05810</name>
</gene>
<feature type="compositionally biased region" description="Basic and acidic residues" evidence="1">
    <location>
        <begin position="76"/>
        <end position="88"/>
    </location>
</feature>
<comment type="caution">
    <text evidence="2">The sequence shown here is derived from an EMBL/GenBank/DDBJ whole genome shotgun (WGS) entry which is preliminary data.</text>
</comment>
<feature type="region of interest" description="Disordered" evidence="1">
    <location>
        <begin position="63"/>
        <end position="97"/>
    </location>
</feature>
<dbReference type="Proteomes" id="UP000284751">
    <property type="component" value="Unassembled WGS sequence"/>
</dbReference>
<protein>
    <submittedName>
        <fullName evidence="2">Uncharacterized protein</fullName>
    </submittedName>
</protein>
<organism evidence="2 3">
    <name type="scientific">[Clostridium] leptum</name>
    <dbReference type="NCBI Taxonomy" id="1535"/>
    <lineage>
        <taxon>Bacteria</taxon>
        <taxon>Bacillati</taxon>
        <taxon>Bacillota</taxon>
        <taxon>Clostridia</taxon>
        <taxon>Eubacteriales</taxon>
        <taxon>Oscillospiraceae</taxon>
        <taxon>Oscillospiraceae incertae sedis</taxon>
    </lineage>
</organism>
<accession>A0A412AXV1</accession>